<evidence type="ECO:0000259" key="3">
    <source>
        <dbReference type="Pfam" id="PF04183"/>
    </source>
</evidence>
<comment type="similarity">
    <text evidence="2">Belongs to the IucA/IucC family.</text>
</comment>
<organism evidence="5 6">
    <name type="scientific">Thermoactinomyces intermedius</name>
    <dbReference type="NCBI Taxonomy" id="2024"/>
    <lineage>
        <taxon>Bacteria</taxon>
        <taxon>Bacillati</taxon>
        <taxon>Bacillota</taxon>
        <taxon>Bacilli</taxon>
        <taxon>Bacillales</taxon>
        <taxon>Thermoactinomycetaceae</taxon>
        <taxon>Thermoactinomyces</taxon>
    </lineage>
</organism>
<dbReference type="PANTHER" id="PTHR34384:SF5">
    <property type="entry name" value="L-2,3-DIAMINOPROPANOATE--CITRATE LIGASE"/>
    <property type="match status" value="1"/>
</dbReference>
<comment type="caution">
    <text evidence="5">The sequence shown here is derived from an EMBL/GenBank/DDBJ whole genome shotgun (WGS) entry which is preliminary data.</text>
</comment>
<dbReference type="Proteomes" id="UP000633619">
    <property type="component" value="Unassembled WGS sequence"/>
</dbReference>
<dbReference type="GO" id="GO:0016881">
    <property type="term" value="F:acid-amino acid ligase activity"/>
    <property type="evidence" value="ECO:0007669"/>
    <property type="project" value="UniProtKB-ARBA"/>
</dbReference>
<dbReference type="AlphaFoldDB" id="A0A8I1A8X0"/>
<sequence length="611" mass="70988">MEAKKIAEQASMLAFFNCYLRETRQFKRYAKDEWKKNRIHNQKLADSPAKEFLVVSLKHHQMEIIAPVKYWSLTGRHLFYFPFFYRMGEGGKLRELDYVTLVTMLTKELTVERKLNVFPDELVLRVIQSCHEIETFVAQRYQDAEELYRTHFDYLDAEQSLIFGHLLHPTPKSRQGIPEQEQKTYSPELKGRFSLHYFRAHRSIVKEGSNLPESATDWIKKELWNDREVDPSFKEKYLKEDEYSLLPVHPLQAKHLLEDERVRSLMDKGLLEDLGVLGKAYYPTASIRTVYHPGSSFMLKFSVRIKITNSVRQNLYKELERGVEVTRLLDSEIGNRLQQKYPGFHVVKDPAFITIELPGADESGFEVVLRENPFQGGGKKDVTLLAGLCQDALPGFEPRLATVIKELAEREGRDPGQVSLDWFKKYLSISFEPLMWLYMEYGIALEAHQQNSLVKLKDGYPGEFFYRDNQGYYYCESTFDKLQEILPGVNEKSHTLCADAVADERFRYYFFINHLFGLINAFGGCGLANEKILLEELAGALRKWLPKNRKPSRLIESLLEDEWLPGKANLLTRLHDMDELVGPMESQSVYVQIQNPLRQGEKVCDEIPSHV</sequence>
<keyword evidence="6" id="KW-1185">Reference proteome</keyword>
<evidence type="ECO:0000256" key="1">
    <source>
        <dbReference type="ARBA" id="ARBA00004924"/>
    </source>
</evidence>
<evidence type="ECO:0000256" key="2">
    <source>
        <dbReference type="ARBA" id="ARBA00007832"/>
    </source>
</evidence>
<evidence type="ECO:0000313" key="6">
    <source>
        <dbReference type="Proteomes" id="UP000633619"/>
    </source>
</evidence>
<comment type="pathway">
    <text evidence="1">Siderophore biosynthesis.</text>
</comment>
<dbReference type="RefSeq" id="WP_181732501.1">
    <property type="nucleotide sequence ID" value="NZ_JACEIR010000008.1"/>
</dbReference>
<proteinExistence type="inferred from homology"/>
<dbReference type="InterPro" id="IPR022770">
    <property type="entry name" value="IucA/IucC-like_C"/>
</dbReference>
<feature type="domain" description="Aerobactin siderophore biosynthesis IucA/IucC-like C-terminal" evidence="4">
    <location>
        <begin position="421"/>
        <end position="580"/>
    </location>
</feature>
<dbReference type="Gene3D" id="1.10.510.40">
    <property type="match status" value="1"/>
</dbReference>
<dbReference type="EMBL" id="JAECVW010000002">
    <property type="protein sequence ID" value="MBH8594846.1"/>
    <property type="molecule type" value="Genomic_DNA"/>
</dbReference>
<dbReference type="GO" id="GO:0019290">
    <property type="term" value="P:siderophore biosynthetic process"/>
    <property type="evidence" value="ECO:0007669"/>
    <property type="project" value="InterPro"/>
</dbReference>
<reference evidence="5 6" key="1">
    <citation type="submission" date="2020-12" db="EMBL/GenBank/DDBJ databases">
        <title>WGS of Thermoactinomyces spp.</title>
        <authorList>
            <person name="Cheng K."/>
        </authorList>
    </citation>
    <scope>NUCLEOTIDE SEQUENCE [LARGE SCALE GENOMIC DNA]</scope>
    <source>
        <strain evidence="6">CICC 10671\DSM 43846</strain>
    </source>
</reference>
<evidence type="ECO:0000259" key="4">
    <source>
        <dbReference type="Pfam" id="PF06276"/>
    </source>
</evidence>
<dbReference type="InterPro" id="IPR007310">
    <property type="entry name" value="Aerobactin_biosyn_IucA/IucC_N"/>
</dbReference>
<gene>
    <name evidence="5" type="ORF">I8U20_05820</name>
</gene>
<accession>A0A8I1A8X0</accession>
<dbReference type="InterPro" id="IPR037455">
    <property type="entry name" value="LucA/IucC-like"/>
</dbReference>
<evidence type="ECO:0000313" key="5">
    <source>
        <dbReference type="EMBL" id="MBH8594846.1"/>
    </source>
</evidence>
<name>A0A8I1A8X0_THEIN</name>
<dbReference type="Pfam" id="PF06276">
    <property type="entry name" value="FhuF"/>
    <property type="match status" value="1"/>
</dbReference>
<dbReference type="Pfam" id="PF04183">
    <property type="entry name" value="IucA_IucC"/>
    <property type="match status" value="1"/>
</dbReference>
<protein>
    <submittedName>
        <fullName evidence="5">IucA/IucC family siderophore biosynthesis protein</fullName>
    </submittedName>
</protein>
<feature type="domain" description="Aerobactin siderophore biosynthesis IucA/IucC N-terminal" evidence="3">
    <location>
        <begin position="153"/>
        <end position="390"/>
    </location>
</feature>
<dbReference type="PANTHER" id="PTHR34384">
    <property type="entry name" value="L-2,3-DIAMINOPROPANOATE--CITRATE LIGASE"/>
    <property type="match status" value="1"/>
</dbReference>